<dbReference type="SUPFAM" id="SSF53187">
    <property type="entry name" value="Zn-dependent exopeptidases"/>
    <property type="match status" value="1"/>
</dbReference>
<evidence type="ECO:0000256" key="13">
    <source>
        <dbReference type="SAM" id="MobiDB-lite"/>
    </source>
</evidence>
<dbReference type="CDD" id="cd11308">
    <property type="entry name" value="Peptidase_M14NE-CP-C_like"/>
    <property type="match status" value="1"/>
</dbReference>
<dbReference type="SUPFAM" id="SSF49464">
    <property type="entry name" value="Carboxypeptidase regulatory domain-like"/>
    <property type="match status" value="1"/>
</dbReference>
<evidence type="ECO:0000256" key="2">
    <source>
        <dbReference type="ARBA" id="ARBA00005988"/>
    </source>
</evidence>
<dbReference type="Gene3D" id="1.10.2000.10">
    <property type="entry name" value="Frizzled cysteine-rich domain"/>
    <property type="match status" value="1"/>
</dbReference>
<dbReference type="GeneID" id="110085520"/>
<accession>A0A6J0UN22</accession>
<keyword evidence="16" id="KW-1185">Reference proteome</keyword>
<evidence type="ECO:0000256" key="9">
    <source>
        <dbReference type="ARBA" id="ARBA00023157"/>
    </source>
</evidence>
<dbReference type="PANTHER" id="PTHR11532:SF63">
    <property type="entry name" value="CARBOXYPEPTIDASE Z"/>
    <property type="match status" value="1"/>
</dbReference>
<dbReference type="SMART" id="SM00631">
    <property type="entry name" value="Zn_pept"/>
    <property type="match status" value="1"/>
</dbReference>
<evidence type="ECO:0000259" key="14">
    <source>
        <dbReference type="PROSITE" id="PS50038"/>
    </source>
</evidence>
<dbReference type="GO" id="GO:0006518">
    <property type="term" value="P:peptide metabolic process"/>
    <property type="evidence" value="ECO:0007669"/>
    <property type="project" value="TreeGrafter"/>
</dbReference>
<dbReference type="PROSITE" id="PS00132">
    <property type="entry name" value="CARBOXYPEPT_ZN_1"/>
    <property type="match status" value="1"/>
</dbReference>
<dbReference type="InterPro" id="IPR057247">
    <property type="entry name" value="CARBOXYPEPT_ZN_2"/>
</dbReference>
<dbReference type="AlphaFoldDB" id="A0A6J0UN22"/>
<dbReference type="CDD" id="cd03867">
    <property type="entry name" value="M14_CPZ"/>
    <property type="match status" value="1"/>
</dbReference>
<keyword evidence="9 11" id="KW-1015">Disulfide bond</keyword>
<dbReference type="Proteomes" id="UP001652642">
    <property type="component" value="Chromosome 5"/>
</dbReference>
<proteinExistence type="inferred from homology"/>
<dbReference type="InParanoid" id="A0A6J0UN22"/>
<keyword evidence="4" id="KW-0645">Protease</keyword>
<dbReference type="Pfam" id="PF13620">
    <property type="entry name" value="CarboxypepD_reg"/>
    <property type="match status" value="1"/>
</dbReference>
<dbReference type="InterPro" id="IPR036790">
    <property type="entry name" value="Frizzled_dom_sf"/>
</dbReference>
<keyword evidence="7" id="KW-0862">Zinc</keyword>
<dbReference type="InterPro" id="IPR057246">
    <property type="entry name" value="CARBOXYPEPT_ZN_1"/>
</dbReference>
<keyword evidence="3 17" id="KW-0121">Carboxypeptidase</keyword>
<dbReference type="FunCoup" id="A0A6J0UN22">
    <property type="interactions" value="3"/>
</dbReference>
<feature type="active site" description="Proton donor/acceptor" evidence="12">
    <location>
        <position position="545"/>
    </location>
</feature>
<dbReference type="GO" id="GO:0016485">
    <property type="term" value="P:protein processing"/>
    <property type="evidence" value="ECO:0007669"/>
    <property type="project" value="TreeGrafter"/>
</dbReference>
<dbReference type="InterPro" id="IPR008969">
    <property type="entry name" value="CarboxyPept-like_regulatory"/>
</dbReference>
<dbReference type="PROSITE" id="PS50038">
    <property type="entry name" value="FZ"/>
    <property type="match status" value="1"/>
</dbReference>
<dbReference type="PROSITE" id="PS52035">
    <property type="entry name" value="PEPTIDASE_M14"/>
    <property type="match status" value="1"/>
</dbReference>
<dbReference type="InterPro" id="IPR050753">
    <property type="entry name" value="Peptidase_M14_domain"/>
</dbReference>
<keyword evidence="8" id="KW-0482">Metalloprotease</keyword>
<dbReference type="GO" id="GO:0004181">
    <property type="term" value="F:metallocarboxypeptidase activity"/>
    <property type="evidence" value="ECO:0007669"/>
    <property type="project" value="InterPro"/>
</dbReference>
<keyword evidence="10" id="KW-0325">Glycoprotein</keyword>
<evidence type="ECO:0000313" key="17">
    <source>
        <dbReference type="RefSeq" id="XP_020661433.2"/>
    </source>
</evidence>
<evidence type="ECO:0000256" key="7">
    <source>
        <dbReference type="ARBA" id="ARBA00022833"/>
    </source>
</evidence>
<keyword evidence="5" id="KW-0479">Metal-binding</keyword>
<name>A0A6J0UN22_9SAUR</name>
<feature type="domain" description="Peptidase M14" evidence="15">
    <location>
        <begin position="259"/>
        <end position="575"/>
    </location>
</feature>
<gene>
    <name evidence="17" type="primary">CPZ</name>
</gene>
<evidence type="ECO:0000256" key="8">
    <source>
        <dbReference type="ARBA" id="ARBA00023049"/>
    </source>
</evidence>
<feature type="domain" description="FZ" evidence="14">
    <location>
        <begin position="112"/>
        <end position="234"/>
    </location>
</feature>
<organism evidence="16 17">
    <name type="scientific">Pogona vitticeps</name>
    <name type="common">central bearded dragon</name>
    <dbReference type="NCBI Taxonomy" id="103695"/>
    <lineage>
        <taxon>Eukaryota</taxon>
        <taxon>Metazoa</taxon>
        <taxon>Chordata</taxon>
        <taxon>Craniata</taxon>
        <taxon>Vertebrata</taxon>
        <taxon>Euteleostomi</taxon>
        <taxon>Lepidosauria</taxon>
        <taxon>Squamata</taxon>
        <taxon>Bifurcata</taxon>
        <taxon>Unidentata</taxon>
        <taxon>Episquamata</taxon>
        <taxon>Toxicofera</taxon>
        <taxon>Iguania</taxon>
        <taxon>Acrodonta</taxon>
        <taxon>Agamidae</taxon>
        <taxon>Amphibolurinae</taxon>
        <taxon>Pogona</taxon>
    </lineage>
</organism>
<dbReference type="Gene3D" id="3.40.630.10">
    <property type="entry name" value="Zn peptidases"/>
    <property type="match status" value="1"/>
</dbReference>
<evidence type="ECO:0000256" key="12">
    <source>
        <dbReference type="PROSITE-ProRule" id="PRU01379"/>
    </source>
</evidence>
<dbReference type="RefSeq" id="XP_020661433.2">
    <property type="nucleotide sequence ID" value="XM_020805774.2"/>
</dbReference>
<dbReference type="KEGG" id="pvt:110085520"/>
<keyword evidence="6" id="KW-0378">Hydrolase</keyword>
<dbReference type="PRINTS" id="PR00765">
    <property type="entry name" value="CRBOXYPTASEA"/>
</dbReference>
<comment type="cofactor">
    <cofactor evidence="1">
        <name>Zn(2+)</name>
        <dbReference type="ChEBI" id="CHEBI:29105"/>
    </cofactor>
</comment>
<dbReference type="GO" id="GO:0005615">
    <property type="term" value="C:extracellular space"/>
    <property type="evidence" value="ECO:0007669"/>
    <property type="project" value="TreeGrafter"/>
</dbReference>
<feature type="region of interest" description="Disordered" evidence="13">
    <location>
        <begin position="47"/>
        <end position="70"/>
    </location>
</feature>
<sequence length="725" mass="81207">MPPGVVVQSLLPFQGIPAVVTRSPSRISHNMRACTCSALPFLSQSGGAAGRGMPHHGAGRTPRGPASMARRQRPPVLVVLVALLSLLDPAAAAPAACPPGPGTQAQCQNPADNKVTCVDTTLTSCNDVSYSKTTYPNLLDQKSREVIEYSSEYILMSVLHNLLQGECNPDLRLLSCSIMAPKCEEGNIIKPCRKVCEALRKNCLPAFDAIDMAWPYFLDCDRFFVDEVEGCFDPLAKLRGETEFSEDVLNETPNFIQFIHHSFPQMVRVLKKVESRCSHIAKLYSIGRSFDGKDIFVIEFSTNPGHHGLLKPEFKYIGNMHGNEVVGKELLIYLAQYLCSEYLLGNPRIQALINNTRIHLLPSMNPDGYELAAQEGAGYNGWINGRQTAQNLDLNRNFPDLTSEVYRIAKIRGARIDHLPIPQSYWWGKVAPETKAVMKWIRSIPFVLSASLHGGDLVVSYPYDYSVHPLEEKMFSPTPDEKMFKLLSKTYADAHPGISDRSEMRCGGNFVKRGGIINGAEWYSFAGGMADFNYLHTNCFEITLELGCEKFPLAEELYPLWEQNKEALLKFMEMAHRGIKGIVSDKFGNPIKNARISVKGIRHDILAAADGDYWRLLPPGTYIVSAQARGYSKVLKKVTLPAKMSKAGRVDFVLRPLNGKPAQFAHKSTGRTNERFDPLEHFESHAEPEPKEDGRRSVQPREKPWWWSYFSALDQQKPLWLLKYQ</sequence>
<dbReference type="SUPFAM" id="SSF63501">
    <property type="entry name" value="Frizzled cysteine-rich domain"/>
    <property type="match status" value="1"/>
</dbReference>
<dbReference type="SMART" id="SM00063">
    <property type="entry name" value="FRI"/>
    <property type="match status" value="1"/>
</dbReference>
<evidence type="ECO:0000256" key="5">
    <source>
        <dbReference type="ARBA" id="ARBA00022723"/>
    </source>
</evidence>
<dbReference type="InterPro" id="IPR034239">
    <property type="entry name" value="M14_CPZ_CPD"/>
</dbReference>
<evidence type="ECO:0000256" key="1">
    <source>
        <dbReference type="ARBA" id="ARBA00001947"/>
    </source>
</evidence>
<evidence type="ECO:0000256" key="6">
    <source>
        <dbReference type="ARBA" id="ARBA00022801"/>
    </source>
</evidence>
<dbReference type="PANTHER" id="PTHR11532">
    <property type="entry name" value="PROTEASE M14 CARBOXYPEPTIDASE"/>
    <property type="match status" value="1"/>
</dbReference>
<reference evidence="17" key="1">
    <citation type="submission" date="2025-08" db="UniProtKB">
        <authorList>
            <consortium name="RefSeq"/>
        </authorList>
    </citation>
    <scope>IDENTIFICATION</scope>
</reference>
<dbReference type="OrthoDB" id="10249045at2759"/>
<dbReference type="GO" id="GO:0008270">
    <property type="term" value="F:zinc ion binding"/>
    <property type="evidence" value="ECO:0007669"/>
    <property type="project" value="InterPro"/>
</dbReference>
<dbReference type="CTD" id="8532"/>
<evidence type="ECO:0000256" key="11">
    <source>
        <dbReference type="PROSITE-ProRule" id="PRU00090"/>
    </source>
</evidence>
<evidence type="ECO:0000259" key="15">
    <source>
        <dbReference type="PROSITE" id="PS52035"/>
    </source>
</evidence>
<evidence type="ECO:0000256" key="10">
    <source>
        <dbReference type="ARBA" id="ARBA00023180"/>
    </source>
</evidence>
<dbReference type="Gene3D" id="2.60.40.1120">
    <property type="entry name" value="Carboxypeptidase-like, regulatory domain"/>
    <property type="match status" value="1"/>
</dbReference>
<comment type="caution">
    <text evidence="11">Lacks conserved residue(s) required for the propagation of feature annotation.</text>
</comment>
<evidence type="ECO:0000256" key="4">
    <source>
        <dbReference type="ARBA" id="ARBA00022670"/>
    </source>
</evidence>
<protein>
    <submittedName>
        <fullName evidence="17">Carboxypeptidase Z isoform X1</fullName>
    </submittedName>
</protein>
<dbReference type="PROSITE" id="PS00133">
    <property type="entry name" value="CARBOXYPEPT_ZN_2"/>
    <property type="match status" value="1"/>
</dbReference>
<dbReference type="InterPro" id="IPR000834">
    <property type="entry name" value="Peptidase_M14"/>
</dbReference>
<feature type="disulfide bond" evidence="11">
    <location>
        <begin position="196"/>
        <end position="220"/>
    </location>
</feature>
<evidence type="ECO:0000313" key="16">
    <source>
        <dbReference type="Proteomes" id="UP001652642"/>
    </source>
</evidence>
<dbReference type="Pfam" id="PF01392">
    <property type="entry name" value="Fz"/>
    <property type="match status" value="1"/>
</dbReference>
<evidence type="ECO:0000256" key="3">
    <source>
        <dbReference type="ARBA" id="ARBA00022645"/>
    </source>
</evidence>
<dbReference type="InterPro" id="IPR020067">
    <property type="entry name" value="Frizzled_dom"/>
</dbReference>
<comment type="similarity">
    <text evidence="2 12">Belongs to the peptidase M14 family.</text>
</comment>
<dbReference type="Pfam" id="PF00246">
    <property type="entry name" value="Peptidase_M14"/>
    <property type="match status" value="1"/>
</dbReference>